<protein>
    <submittedName>
        <fullName evidence="1">Uncharacterized protein</fullName>
    </submittedName>
</protein>
<reference evidence="1 2" key="1">
    <citation type="submission" date="2022-01" db="EMBL/GenBank/DDBJ databases">
        <title>A chromosomal length assembly of Cordylochernes scorpioides.</title>
        <authorList>
            <person name="Zeh D."/>
            <person name="Zeh J."/>
        </authorList>
    </citation>
    <scope>NUCLEOTIDE SEQUENCE [LARGE SCALE GENOMIC DNA]</scope>
    <source>
        <strain evidence="1">IN4F17</strain>
        <tissue evidence="1">Whole Body</tissue>
    </source>
</reference>
<sequence length="196" mass="22558">MSYPHIEIKQKVQKNLQDMQQLWCGINTYPHLLIPSNGRSLAENLHGHRTSALHIQYSGHFDCCDRERCMGTSEALHWTRQQQQTEGLCKVERISDSGVVNMMYADDSKTKNVLQDLENIDDETDKLGIPFVKINDYKLASELGLADELPSLVYYENSTANIFQGGTRKLPSLHYVEVIRTMCRLCYIFFNGLTFY</sequence>
<evidence type="ECO:0000313" key="1">
    <source>
        <dbReference type="EMBL" id="UYV76043.1"/>
    </source>
</evidence>
<gene>
    <name evidence="1" type="ORF">LAZ67_13002304</name>
</gene>
<dbReference type="Proteomes" id="UP001235939">
    <property type="component" value="Chromosome 13"/>
</dbReference>
<keyword evidence="2" id="KW-1185">Reference proteome</keyword>
<proteinExistence type="predicted"/>
<evidence type="ECO:0000313" key="2">
    <source>
        <dbReference type="Proteomes" id="UP001235939"/>
    </source>
</evidence>
<accession>A0ABY6L4Y1</accession>
<organism evidence="1 2">
    <name type="scientific">Cordylochernes scorpioides</name>
    <dbReference type="NCBI Taxonomy" id="51811"/>
    <lineage>
        <taxon>Eukaryota</taxon>
        <taxon>Metazoa</taxon>
        <taxon>Ecdysozoa</taxon>
        <taxon>Arthropoda</taxon>
        <taxon>Chelicerata</taxon>
        <taxon>Arachnida</taxon>
        <taxon>Pseudoscorpiones</taxon>
        <taxon>Cheliferoidea</taxon>
        <taxon>Chernetidae</taxon>
        <taxon>Cordylochernes</taxon>
    </lineage>
</organism>
<name>A0ABY6L4Y1_9ARAC</name>
<dbReference type="EMBL" id="CP092875">
    <property type="protein sequence ID" value="UYV76043.1"/>
    <property type="molecule type" value="Genomic_DNA"/>
</dbReference>